<feature type="region of interest" description="Disordered" evidence="1">
    <location>
        <begin position="110"/>
        <end position="164"/>
    </location>
</feature>
<dbReference type="AlphaFoldDB" id="A0A0C3RTD5"/>
<name>A0A0C3RTD5_PHLG1</name>
<sequence length="497" mass="54999">MDSSEPWYLTVVRTDGVLFLRPEKSWRPIVSLSLVETGHTHETTLGCDGQNPNMKNPLVLQDADHETNLDIKIWHKSATKKQRRKRHLVASAYVVLGELLKRQGRPNSDVVLNLKCPPPQKRSPALSSSRQANTATLIVRIRAPLPEAPSESSPSTLVSWPNSEAENLSEGAFSGASDIDHLPQDPREVLNEFGTGVIRRRRRKEKLKPYYLDSCEDDEGSYSESSCPPTPPYQQDYLSYSYDADADTTFDSSVFPIIEGMDDQCMPNILPQYAGEPSKAEEESQLSLVESFVDLFAPYREMSHPECEFNKVLARLLTEWYAIGASLLATAALNAAVFGYSSPSLIDIDSLALRSVVVGGIASGIGLVADVWFLVFYSGADVVKFQRRALDVYNTYLFFCLTCRLPTLCLFVSVCCLLAFLVAIAWRAWSTAVLVMCCAAGVLLTLQYLVYGCHRIVNFVVWIAWRAGHAVRGVFVRPTANAAVPVANTAAPRSYVA</sequence>
<accession>A0A0C3RTD5</accession>
<gene>
    <name evidence="3" type="ORF">PHLGIDRAFT_110314</name>
</gene>
<feature type="compositionally biased region" description="Polar residues" evidence="1">
    <location>
        <begin position="125"/>
        <end position="136"/>
    </location>
</feature>
<feature type="transmembrane region" description="Helical" evidence="2">
    <location>
        <begin position="396"/>
        <end position="426"/>
    </location>
</feature>
<feature type="transmembrane region" description="Helical" evidence="2">
    <location>
        <begin position="320"/>
        <end position="340"/>
    </location>
</feature>
<dbReference type="Proteomes" id="UP000053257">
    <property type="component" value="Unassembled WGS sequence"/>
</dbReference>
<keyword evidence="2" id="KW-0472">Membrane</keyword>
<evidence type="ECO:0000256" key="2">
    <source>
        <dbReference type="SAM" id="Phobius"/>
    </source>
</evidence>
<feature type="compositionally biased region" description="Low complexity" evidence="1">
    <location>
        <begin position="143"/>
        <end position="155"/>
    </location>
</feature>
<proteinExistence type="predicted"/>
<evidence type="ECO:0000313" key="3">
    <source>
        <dbReference type="EMBL" id="KIP03921.1"/>
    </source>
</evidence>
<organism evidence="3 4">
    <name type="scientific">Phlebiopsis gigantea (strain 11061_1 CR5-6)</name>
    <name type="common">White-rot fungus</name>
    <name type="synonym">Peniophora gigantea</name>
    <dbReference type="NCBI Taxonomy" id="745531"/>
    <lineage>
        <taxon>Eukaryota</taxon>
        <taxon>Fungi</taxon>
        <taxon>Dikarya</taxon>
        <taxon>Basidiomycota</taxon>
        <taxon>Agaricomycotina</taxon>
        <taxon>Agaricomycetes</taxon>
        <taxon>Polyporales</taxon>
        <taxon>Phanerochaetaceae</taxon>
        <taxon>Phlebiopsis</taxon>
    </lineage>
</organism>
<reference evidence="3 4" key="1">
    <citation type="journal article" date="2014" name="PLoS Genet.">
        <title>Analysis of the Phlebiopsis gigantea genome, transcriptome and secretome provides insight into its pioneer colonization strategies of wood.</title>
        <authorList>
            <person name="Hori C."/>
            <person name="Ishida T."/>
            <person name="Igarashi K."/>
            <person name="Samejima M."/>
            <person name="Suzuki H."/>
            <person name="Master E."/>
            <person name="Ferreira P."/>
            <person name="Ruiz-Duenas F.J."/>
            <person name="Held B."/>
            <person name="Canessa P."/>
            <person name="Larrondo L.F."/>
            <person name="Schmoll M."/>
            <person name="Druzhinina I.S."/>
            <person name="Kubicek C.P."/>
            <person name="Gaskell J.A."/>
            <person name="Kersten P."/>
            <person name="St John F."/>
            <person name="Glasner J."/>
            <person name="Sabat G."/>
            <person name="Splinter BonDurant S."/>
            <person name="Syed K."/>
            <person name="Yadav J."/>
            <person name="Mgbeahuruike A.C."/>
            <person name="Kovalchuk A."/>
            <person name="Asiegbu F.O."/>
            <person name="Lackner G."/>
            <person name="Hoffmeister D."/>
            <person name="Rencoret J."/>
            <person name="Gutierrez A."/>
            <person name="Sun H."/>
            <person name="Lindquist E."/>
            <person name="Barry K."/>
            <person name="Riley R."/>
            <person name="Grigoriev I.V."/>
            <person name="Henrissat B."/>
            <person name="Kues U."/>
            <person name="Berka R.M."/>
            <person name="Martinez A.T."/>
            <person name="Covert S.F."/>
            <person name="Blanchette R.A."/>
            <person name="Cullen D."/>
        </authorList>
    </citation>
    <scope>NUCLEOTIDE SEQUENCE [LARGE SCALE GENOMIC DNA]</scope>
    <source>
        <strain evidence="3 4">11061_1 CR5-6</strain>
    </source>
</reference>
<dbReference type="OrthoDB" id="2642524at2759"/>
<dbReference type="STRING" id="745531.A0A0C3RTD5"/>
<keyword evidence="2" id="KW-0812">Transmembrane</keyword>
<evidence type="ECO:0000256" key="1">
    <source>
        <dbReference type="SAM" id="MobiDB-lite"/>
    </source>
</evidence>
<feature type="transmembrane region" description="Helical" evidence="2">
    <location>
        <begin position="352"/>
        <end position="375"/>
    </location>
</feature>
<dbReference type="HOGENOM" id="CLU_582734_0_0_1"/>
<keyword evidence="2" id="KW-1133">Transmembrane helix</keyword>
<feature type="transmembrane region" description="Helical" evidence="2">
    <location>
        <begin position="432"/>
        <end position="451"/>
    </location>
</feature>
<protein>
    <recommendedName>
        <fullName evidence="5">C2 domain-containing protein</fullName>
    </recommendedName>
</protein>
<evidence type="ECO:0000313" key="4">
    <source>
        <dbReference type="Proteomes" id="UP000053257"/>
    </source>
</evidence>
<evidence type="ECO:0008006" key="5">
    <source>
        <dbReference type="Google" id="ProtNLM"/>
    </source>
</evidence>
<keyword evidence="4" id="KW-1185">Reference proteome</keyword>
<dbReference type="EMBL" id="KN840594">
    <property type="protein sequence ID" value="KIP03921.1"/>
    <property type="molecule type" value="Genomic_DNA"/>
</dbReference>